<protein>
    <recommendedName>
        <fullName evidence="8">Glucose-6-phosphate isomerase</fullName>
        <shortName evidence="8">GPI</shortName>
        <ecNumber evidence="8">5.3.1.9</ecNumber>
    </recommendedName>
    <alternativeName>
        <fullName evidence="8">Phosphoglucose isomerase</fullName>
        <shortName evidence="8">PGI</shortName>
    </alternativeName>
    <alternativeName>
        <fullName evidence="8">Phosphohexose isomerase</fullName>
        <shortName evidence="8">PHI</shortName>
    </alternativeName>
</protein>
<dbReference type="UniPathway" id="UPA00109">
    <property type="reaction ID" value="UER00181"/>
</dbReference>
<reference evidence="10 11" key="1">
    <citation type="submission" date="2018-03" db="EMBL/GenBank/DDBJ databases">
        <title>Phenotypic and genomic properties of Cyclonatronum proteinivorum gen. nov., sp. nov., a haloalkaliphilic bacteroidete from soda lakes possessing Na+-translocating rhodopsin.</title>
        <authorList>
            <person name="Toshchakov S.V."/>
            <person name="Korzhenkov A."/>
            <person name="Samarov N.I."/>
            <person name="Kublanov I.V."/>
            <person name="Muntyan M.S."/>
            <person name="Sorokin D.Y."/>
        </authorList>
    </citation>
    <scope>NUCLEOTIDE SEQUENCE [LARGE SCALE GENOMIC DNA]</scope>
    <source>
        <strain evidence="10 11">Omega</strain>
    </source>
</reference>
<evidence type="ECO:0000313" key="10">
    <source>
        <dbReference type="EMBL" id="AXJ01532.1"/>
    </source>
</evidence>
<dbReference type="Pfam" id="PF00342">
    <property type="entry name" value="PGI"/>
    <property type="match status" value="1"/>
</dbReference>
<keyword evidence="11" id="KW-1185">Reference proteome</keyword>
<evidence type="ECO:0000256" key="9">
    <source>
        <dbReference type="RuleBase" id="RU000612"/>
    </source>
</evidence>
<dbReference type="GO" id="GO:0051156">
    <property type="term" value="P:glucose 6-phosphate metabolic process"/>
    <property type="evidence" value="ECO:0007669"/>
    <property type="project" value="TreeGrafter"/>
</dbReference>
<accession>A0A345UM30</accession>
<evidence type="ECO:0000256" key="7">
    <source>
        <dbReference type="ARBA" id="ARBA00029321"/>
    </source>
</evidence>
<keyword evidence="5 8" id="KW-0324">Glycolysis</keyword>
<sequence>MIRFDFEHAHSFVSDDALSSAKKRAEESFKQVQTQTGPGPEWLGWRSILAQPNDALLSEIDGLATAIRQEADVFIVCGIGGSYLGAKAVIDALCPFFGGKGPEILYAGHHMSGRYLSELMEYLKTPKADGTTKKVFVNVISKSGTTTETALAFRVIRSWIHETFEQPEKHIICTTSATGGALNKIIDANGYKKFVLPDDVGGRFSVLTPVGLLPIAVAGIDIRALFYGAVSAFNETEQSPDALLTYAATRLALYEQGKMMDMIASFEPELSGMGGWMQQLYGESEGKNGKGMFPVLLGYSTDLHSVGQMVQEGQRNMIETFLVVDKPGKTVTVAAEEDDADGLNYLSGKDFHYINGKAYLGTREAHVEGGVPCLSIHFEKLDEEHIGRFIYLCEIAIAVYVYCLNENPFDQPGVEAYKKAMFRLLGKPGF</sequence>
<comment type="pathway">
    <text evidence="1 8 9">Carbohydrate degradation; glycolysis; D-glyceraldehyde 3-phosphate and glycerone phosphate from D-glucose: step 2/4.</text>
</comment>
<evidence type="ECO:0000256" key="5">
    <source>
        <dbReference type="ARBA" id="ARBA00023152"/>
    </source>
</evidence>
<dbReference type="PROSITE" id="PS00765">
    <property type="entry name" value="P_GLUCOSE_ISOMERASE_1"/>
    <property type="match status" value="1"/>
</dbReference>
<comment type="similarity">
    <text evidence="2 8 9">Belongs to the GPI family.</text>
</comment>
<dbReference type="HAMAP" id="MF_00473">
    <property type="entry name" value="G6P_isomerase"/>
    <property type="match status" value="1"/>
</dbReference>
<dbReference type="CDD" id="cd05016">
    <property type="entry name" value="SIS_PGI_2"/>
    <property type="match status" value="1"/>
</dbReference>
<dbReference type="GO" id="GO:0004347">
    <property type="term" value="F:glucose-6-phosphate isomerase activity"/>
    <property type="evidence" value="ECO:0007669"/>
    <property type="project" value="UniProtKB-UniRule"/>
</dbReference>
<comment type="catalytic activity">
    <reaction evidence="7 8 9">
        <text>alpha-D-glucose 6-phosphate = beta-D-fructose 6-phosphate</text>
        <dbReference type="Rhea" id="RHEA:11816"/>
        <dbReference type="ChEBI" id="CHEBI:57634"/>
        <dbReference type="ChEBI" id="CHEBI:58225"/>
        <dbReference type="EC" id="5.3.1.9"/>
    </reaction>
</comment>
<dbReference type="PANTHER" id="PTHR11469:SF1">
    <property type="entry name" value="GLUCOSE-6-PHOSPHATE ISOMERASE"/>
    <property type="match status" value="1"/>
</dbReference>
<proteinExistence type="inferred from homology"/>
<comment type="pathway">
    <text evidence="8">Carbohydrate biosynthesis; gluconeogenesis.</text>
</comment>
<organism evidence="10 11">
    <name type="scientific">Cyclonatronum proteinivorum</name>
    <dbReference type="NCBI Taxonomy" id="1457365"/>
    <lineage>
        <taxon>Bacteria</taxon>
        <taxon>Pseudomonadati</taxon>
        <taxon>Balneolota</taxon>
        <taxon>Balneolia</taxon>
        <taxon>Balneolales</taxon>
        <taxon>Cyclonatronaceae</taxon>
        <taxon>Cyclonatronum</taxon>
    </lineage>
</organism>
<feature type="active site" evidence="8">
    <location>
        <position position="418"/>
    </location>
</feature>
<evidence type="ECO:0000256" key="4">
    <source>
        <dbReference type="ARBA" id="ARBA00022490"/>
    </source>
</evidence>
<dbReference type="CDD" id="cd05015">
    <property type="entry name" value="SIS_PGI_1"/>
    <property type="match status" value="1"/>
</dbReference>
<dbReference type="KEGG" id="cprv:CYPRO_2286"/>
<feature type="active site" description="Proton donor" evidence="8">
    <location>
        <position position="283"/>
    </location>
</feature>
<comment type="caution">
    <text evidence="8">Lacks conserved residue(s) required for the propagation of feature annotation.</text>
</comment>
<dbReference type="Proteomes" id="UP000254808">
    <property type="component" value="Chromosome"/>
</dbReference>
<evidence type="ECO:0000256" key="2">
    <source>
        <dbReference type="ARBA" id="ARBA00006604"/>
    </source>
</evidence>
<dbReference type="EMBL" id="CP027806">
    <property type="protein sequence ID" value="AXJ01532.1"/>
    <property type="molecule type" value="Genomic_DNA"/>
</dbReference>
<dbReference type="PROSITE" id="PS51463">
    <property type="entry name" value="P_GLUCOSE_ISOMERASE_3"/>
    <property type="match status" value="1"/>
</dbReference>
<dbReference type="PANTHER" id="PTHR11469">
    <property type="entry name" value="GLUCOSE-6-PHOSPHATE ISOMERASE"/>
    <property type="match status" value="1"/>
</dbReference>
<name>A0A345UM30_9BACT</name>
<dbReference type="PRINTS" id="PR00662">
    <property type="entry name" value="G6PISOMERASE"/>
</dbReference>
<dbReference type="GO" id="GO:0097367">
    <property type="term" value="F:carbohydrate derivative binding"/>
    <property type="evidence" value="ECO:0007669"/>
    <property type="project" value="InterPro"/>
</dbReference>
<dbReference type="GO" id="GO:0006094">
    <property type="term" value="P:gluconeogenesis"/>
    <property type="evidence" value="ECO:0007669"/>
    <property type="project" value="UniProtKB-UniRule"/>
</dbReference>
<dbReference type="FunFam" id="3.40.50.10490:FF:000016">
    <property type="entry name" value="Glucose-6-phosphate isomerase"/>
    <property type="match status" value="1"/>
</dbReference>
<evidence type="ECO:0000256" key="3">
    <source>
        <dbReference type="ARBA" id="ARBA00022432"/>
    </source>
</evidence>
<dbReference type="NCBIfam" id="NF010697">
    <property type="entry name" value="PRK14097.1"/>
    <property type="match status" value="1"/>
</dbReference>
<dbReference type="GO" id="GO:0048029">
    <property type="term" value="F:monosaccharide binding"/>
    <property type="evidence" value="ECO:0007669"/>
    <property type="project" value="TreeGrafter"/>
</dbReference>
<dbReference type="UniPathway" id="UPA00138"/>
<dbReference type="OrthoDB" id="140919at2"/>
<evidence type="ECO:0000313" key="11">
    <source>
        <dbReference type="Proteomes" id="UP000254808"/>
    </source>
</evidence>
<dbReference type="EC" id="5.3.1.9" evidence="8"/>
<dbReference type="InterPro" id="IPR035482">
    <property type="entry name" value="SIS_PGI_2"/>
</dbReference>
<gene>
    <name evidence="8" type="primary">pgi</name>
    <name evidence="10" type="ORF">CYPRO_2286</name>
</gene>
<dbReference type="InterPro" id="IPR046348">
    <property type="entry name" value="SIS_dom_sf"/>
</dbReference>
<keyword evidence="4 8" id="KW-0963">Cytoplasm</keyword>
<evidence type="ECO:0000256" key="6">
    <source>
        <dbReference type="ARBA" id="ARBA00023235"/>
    </source>
</evidence>
<dbReference type="InterPro" id="IPR001672">
    <property type="entry name" value="G6P_Isomerase"/>
</dbReference>
<evidence type="ECO:0000256" key="1">
    <source>
        <dbReference type="ARBA" id="ARBA00004926"/>
    </source>
</evidence>
<keyword evidence="3 8" id="KW-0312">Gluconeogenesis</keyword>
<comment type="function">
    <text evidence="8">Catalyzes the reversible isomerization of glucose-6-phosphate to fructose-6-phosphate.</text>
</comment>
<dbReference type="InterPro" id="IPR018189">
    <property type="entry name" value="Phosphoglucose_isomerase_CS"/>
</dbReference>
<evidence type="ECO:0000256" key="8">
    <source>
        <dbReference type="HAMAP-Rule" id="MF_00473"/>
    </source>
</evidence>
<dbReference type="AlphaFoldDB" id="A0A345UM30"/>
<dbReference type="InterPro" id="IPR035476">
    <property type="entry name" value="SIS_PGI_1"/>
</dbReference>
<dbReference type="Gene3D" id="3.40.50.10490">
    <property type="entry name" value="Glucose-6-phosphate isomerase like protein, domain 1"/>
    <property type="match status" value="2"/>
</dbReference>
<keyword evidence="6 8" id="KW-0413">Isomerase</keyword>
<dbReference type="GO" id="GO:0006096">
    <property type="term" value="P:glycolytic process"/>
    <property type="evidence" value="ECO:0007669"/>
    <property type="project" value="UniProtKB-UniRule"/>
</dbReference>
<dbReference type="SUPFAM" id="SSF53697">
    <property type="entry name" value="SIS domain"/>
    <property type="match status" value="1"/>
</dbReference>
<comment type="subcellular location">
    <subcellularLocation>
        <location evidence="8">Cytoplasm</location>
    </subcellularLocation>
</comment>
<dbReference type="RefSeq" id="WP_114984707.1">
    <property type="nucleotide sequence ID" value="NZ_CP027806.1"/>
</dbReference>
<dbReference type="GO" id="GO:0005829">
    <property type="term" value="C:cytosol"/>
    <property type="evidence" value="ECO:0007669"/>
    <property type="project" value="TreeGrafter"/>
</dbReference>